<dbReference type="CDD" id="cd08900">
    <property type="entry name" value="SRPBCC_CalC_Aha1-like_7"/>
    <property type="match status" value="1"/>
</dbReference>
<gene>
    <name evidence="3" type="ORF">M8T91_17530</name>
</gene>
<accession>A0ABY9EBJ7</accession>
<proteinExistence type="inferred from homology"/>
<keyword evidence="4" id="KW-1185">Reference proteome</keyword>
<evidence type="ECO:0000256" key="1">
    <source>
        <dbReference type="ARBA" id="ARBA00006817"/>
    </source>
</evidence>
<dbReference type="EMBL" id="CP098023">
    <property type="protein sequence ID" value="WKD49667.1"/>
    <property type="molecule type" value="Genomic_DNA"/>
</dbReference>
<organism evidence="3 4">
    <name type="scientific">Microbulbifer spongiae</name>
    <dbReference type="NCBI Taxonomy" id="2944933"/>
    <lineage>
        <taxon>Bacteria</taxon>
        <taxon>Pseudomonadati</taxon>
        <taxon>Pseudomonadota</taxon>
        <taxon>Gammaproteobacteria</taxon>
        <taxon>Cellvibrionales</taxon>
        <taxon>Microbulbiferaceae</taxon>
        <taxon>Microbulbifer</taxon>
    </lineage>
</organism>
<evidence type="ECO:0000313" key="4">
    <source>
        <dbReference type="Proteomes" id="UP001321520"/>
    </source>
</evidence>
<name>A0ABY9EBJ7_9GAMM</name>
<reference evidence="3 4" key="1">
    <citation type="submission" date="2022-05" db="EMBL/GenBank/DDBJ databases">
        <title>Microbulbifer sp. nov., isolated from sponge.</title>
        <authorList>
            <person name="Gao L."/>
        </authorList>
    </citation>
    <scope>NUCLEOTIDE SEQUENCE [LARGE SCALE GENOMIC DNA]</scope>
    <source>
        <strain evidence="3 4">MI-G</strain>
    </source>
</reference>
<dbReference type="SUPFAM" id="SSF55961">
    <property type="entry name" value="Bet v1-like"/>
    <property type="match status" value="1"/>
</dbReference>
<evidence type="ECO:0000313" key="3">
    <source>
        <dbReference type="EMBL" id="WKD49667.1"/>
    </source>
</evidence>
<comment type="similarity">
    <text evidence="1">Belongs to the AHA1 family.</text>
</comment>
<feature type="domain" description="Activator of Hsp90 ATPase homologue 1/2-like C-terminal" evidence="2">
    <location>
        <begin position="17"/>
        <end position="150"/>
    </location>
</feature>
<dbReference type="Pfam" id="PF08327">
    <property type="entry name" value="AHSA1"/>
    <property type="match status" value="1"/>
</dbReference>
<dbReference type="InterPro" id="IPR023393">
    <property type="entry name" value="START-like_dom_sf"/>
</dbReference>
<dbReference type="Proteomes" id="UP001321520">
    <property type="component" value="Chromosome"/>
</dbReference>
<dbReference type="RefSeq" id="WP_301415519.1">
    <property type="nucleotide sequence ID" value="NZ_CP098023.1"/>
</dbReference>
<dbReference type="Gene3D" id="3.30.530.20">
    <property type="match status" value="1"/>
</dbReference>
<evidence type="ECO:0000259" key="2">
    <source>
        <dbReference type="Pfam" id="PF08327"/>
    </source>
</evidence>
<protein>
    <submittedName>
        <fullName evidence="3">SRPBCC family protein</fullName>
    </submittedName>
</protein>
<dbReference type="InterPro" id="IPR013538">
    <property type="entry name" value="ASHA1/2-like_C"/>
</dbReference>
<sequence length="157" mass="17228">MSEQLTHDTISISKTIKATVEQVFAAWEDPNARTIWGPPSDDEAIEFVENDFRVGGIDVHLCGQKDDLRFQVETRYYEINSPNLLIFTECVKSENAPLSTSLITVAIAGNGSLTELSVTIQIASLVGSDMIKGTRSGWQIAISNLAAHLETSTRETQ</sequence>